<organism evidence="5 6">
    <name type="scientific">Odinarchaeota yellowstonii (strain LCB_4)</name>
    <dbReference type="NCBI Taxonomy" id="1841599"/>
    <lineage>
        <taxon>Archaea</taxon>
        <taxon>Promethearchaeati</taxon>
        <taxon>Candidatus Odinarchaeota</taxon>
        <taxon>Candidatus Odinarchaeia</taxon>
        <taxon>Candidatus Odinarchaeales</taxon>
        <taxon>Candidatus Odinarchaeaceae</taxon>
        <taxon>Candidatus Odinarchaeum</taxon>
    </lineage>
</organism>
<comment type="similarity">
    <text evidence="1 4">Belongs to the universal ribosomal protein uL29 family.</text>
</comment>
<dbReference type="SUPFAM" id="SSF46561">
    <property type="entry name" value="Ribosomal protein L29 (L29p)"/>
    <property type="match status" value="1"/>
</dbReference>
<evidence type="ECO:0000256" key="4">
    <source>
        <dbReference type="HAMAP-Rule" id="MF_00374"/>
    </source>
</evidence>
<dbReference type="PANTHER" id="PTHR10916">
    <property type="entry name" value="60S RIBOSOMAL PROTEIN L35/50S RIBOSOMAL PROTEIN L29"/>
    <property type="match status" value="1"/>
</dbReference>
<protein>
    <recommendedName>
        <fullName evidence="4">Large ribosomal subunit protein uL29</fullName>
    </recommendedName>
</protein>
<accession>A0AAF0D3L1</accession>
<keyword evidence="2 4" id="KW-0689">Ribosomal protein</keyword>
<dbReference type="InterPro" id="IPR018254">
    <property type="entry name" value="Ribosomal_uL29_CS"/>
</dbReference>
<sequence length="66" mass="7538">MNQIRNMSDEELDKKIGELYAELSQQRVLIAGGGAVENPSRIRLLRRTIAKLLTVKNERSRKTEAK</sequence>
<dbReference type="Pfam" id="PF00831">
    <property type="entry name" value="Ribosomal_L29"/>
    <property type="match status" value="1"/>
</dbReference>
<dbReference type="EMBL" id="CP091871">
    <property type="protein sequence ID" value="WEU41077.1"/>
    <property type="molecule type" value="Genomic_DNA"/>
</dbReference>
<gene>
    <name evidence="5" type="primary">rpmC</name>
    <name evidence="4" type="synonym">rpl29</name>
    <name evidence="5" type="ORF">OdinLCB4_005070</name>
</gene>
<proteinExistence type="inferred from homology"/>
<dbReference type="GO" id="GO:0003735">
    <property type="term" value="F:structural constituent of ribosome"/>
    <property type="evidence" value="ECO:0007669"/>
    <property type="project" value="InterPro"/>
</dbReference>
<evidence type="ECO:0000313" key="6">
    <source>
        <dbReference type="Proteomes" id="UP000186851"/>
    </source>
</evidence>
<dbReference type="Proteomes" id="UP000186851">
    <property type="component" value="Chromosome"/>
</dbReference>
<keyword evidence="3 4" id="KW-0687">Ribonucleoprotein</keyword>
<reference evidence="5" key="1">
    <citation type="journal article" date="2017" name="Nature">
        <title>Asgard archaea illuminate the origin of eukaryotic cellular complexity.</title>
        <authorList>
            <person name="Zaremba-Niedzwiedzka K."/>
            <person name="Caceres E.F."/>
            <person name="Saw J.H."/>
            <person name="Backstrom D."/>
            <person name="Juzokaite L."/>
            <person name="Vancaester E."/>
            <person name="Seitz K.W."/>
            <person name="Anantharaman K."/>
            <person name="Starnawski P."/>
            <person name="Kjeldsen K.U."/>
            <person name="Scott M.B."/>
            <person name="Nunoura T."/>
            <person name="Banfield J.F."/>
            <person name="Schramm A."/>
            <person name="Baker B.J."/>
            <person name="Spang A."/>
            <person name="Ettema T.J.G."/>
        </authorList>
    </citation>
    <scope>NUCLEOTIDE SEQUENCE</scope>
    <source>
        <strain evidence="5">LCB_4</strain>
    </source>
</reference>
<dbReference type="InterPro" id="IPR036049">
    <property type="entry name" value="Ribosomal_uL29_sf"/>
</dbReference>
<dbReference type="InterPro" id="IPR001854">
    <property type="entry name" value="Ribosomal_uL29"/>
</dbReference>
<reference evidence="5" key="2">
    <citation type="journal article" date="2022" name="Nat. Microbiol.">
        <title>A closed Candidatus Odinarchaeum chromosome exposes Asgard archaeal viruses.</title>
        <authorList>
            <person name="Tamarit D."/>
            <person name="Caceres E.F."/>
            <person name="Krupovic M."/>
            <person name="Nijland R."/>
            <person name="Eme L."/>
            <person name="Robinson N.P."/>
            <person name="Ettema T.J.G."/>
        </authorList>
    </citation>
    <scope>NUCLEOTIDE SEQUENCE</scope>
    <source>
        <strain evidence="5">LCB_4</strain>
    </source>
</reference>
<dbReference type="InterPro" id="IPR050063">
    <property type="entry name" value="Ribosomal_protein_uL29"/>
</dbReference>
<dbReference type="PROSITE" id="PS00579">
    <property type="entry name" value="RIBOSOMAL_L29"/>
    <property type="match status" value="1"/>
</dbReference>
<name>A0AAF0D3L1_ODILC</name>
<dbReference type="AlphaFoldDB" id="A0AAF0D3L1"/>
<evidence type="ECO:0000256" key="3">
    <source>
        <dbReference type="ARBA" id="ARBA00023274"/>
    </source>
</evidence>
<evidence type="ECO:0000256" key="1">
    <source>
        <dbReference type="ARBA" id="ARBA00009254"/>
    </source>
</evidence>
<dbReference type="KEGG" id="oyw:OdinLCB4_005070"/>
<dbReference type="GO" id="GO:0006412">
    <property type="term" value="P:translation"/>
    <property type="evidence" value="ECO:0007669"/>
    <property type="project" value="UniProtKB-UniRule"/>
</dbReference>
<dbReference type="CDD" id="cd00427">
    <property type="entry name" value="Ribosomal_L29_HIP"/>
    <property type="match status" value="1"/>
</dbReference>
<dbReference type="NCBIfam" id="TIGR00012">
    <property type="entry name" value="L29"/>
    <property type="match status" value="1"/>
</dbReference>
<dbReference type="PANTHER" id="PTHR10916:SF0">
    <property type="entry name" value="LARGE RIBOSOMAL SUBUNIT PROTEIN UL29C"/>
    <property type="match status" value="1"/>
</dbReference>
<dbReference type="HAMAP" id="MF_00374">
    <property type="entry name" value="Ribosomal_uL29"/>
    <property type="match status" value="1"/>
</dbReference>
<dbReference type="Gene3D" id="1.10.287.310">
    <property type="match status" value="1"/>
</dbReference>
<evidence type="ECO:0000256" key="2">
    <source>
        <dbReference type="ARBA" id="ARBA00022980"/>
    </source>
</evidence>
<evidence type="ECO:0000313" key="5">
    <source>
        <dbReference type="EMBL" id="WEU41077.1"/>
    </source>
</evidence>
<dbReference type="GO" id="GO:0022625">
    <property type="term" value="C:cytosolic large ribosomal subunit"/>
    <property type="evidence" value="ECO:0007669"/>
    <property type="project" value="TreeGrafter"/>
</dbReference>